<name>A0A5C6ZRB5_9FLAO</name>
<proteinExistence type="predicted"/>
<keyword evidence="2" id="KW-1185">Reference proteome</keyword>
<dbReference type="EMBL" id="VORY01000025">
    <property type="protein sequence ID" value="TXD92167.1"/>
    <property type="molecule type" value="Genomic_DNA"/>
</dbReference>
<reference evidence="1 2" key="1">
    <citation type="submission" date="2019-08" db="EMBL/GenBank/DDBJ databases">
        <title>Genome sequence of Gillisia hiemivivida IC154 (type strain).</title>
        <authorList>
            <person name="Bowman J.P."/>
        </authorList>
    </citation>
    <scope>NUCLEOTIDE SEQUENCE [LARGE SCALE GENOMIC DNA]</scope>
    <source>
        <strain evidence="1 2">IC154</strain>
    </source>
</reference>
<dbReference type="PANTHER" id="PTHR35866:SF1">
    <property type="entry name" value="YKGJ FAMILY CYSTEINE CLUSTER PROTEIN"/>
    <property type="match status" value="1"/>
</dbReference>
<dbReference type="AlphaFoldDB" id="A0A5C6ZRB5"/>
<accession>A0A5C6ZRB5</accession>
<dbReference type="OrthoDB" id="665764at2"/>
<dbReference type="InterPro" id="IPR005358">
    <property type="entry name" value="Puta_zinc/iron-chelating_dom"/>
</dbReference>
<protein>
    <submittedName>
        <fullName evidence="1">YkgJ family cysteine cluster protein</fullName>
    </submittedName>
</protein>
<evidence type="ECO:0000313" key="2">
    <source>
        <dbReference type="Proteomes" id="UP000321367"/>
    </source>
</evidence>
<dbReference type="PANTHER" id="PTHR35866">
    <property type="entry name" value="PUTATIVE-RELATED"/>
    <property type="match status" value="1"/>
</dbReference>
<dbReference type="Pfam" id="PF03692">
    <property type="entry name" value="CxxCxxCC"/>
    <property type="match status" value="1"/>
</dbReference>
<dbReference type="Proteomes" id="UP000321367">
    <property type="component" value="Unassembled WGS sequence"/>
</dbReference>
<comment type="caution">
    <text evidence="1">The sequence shown here is derived from an EMBL/GenBank/DDBJ whole genome shotgun (WGS) entry which is preliminary data.</text>
</comment>
<organism evidence="1 2">
    <name type="scientific">Gillisia hiemivivida</name>
    <dbReference type="NCBI Taxonomy" id="291190"/>
    <lineage>
        <taxon>Bacteria</taxon>
        <taxon>Pseudomonadati</taxon>
        <taxon>Bacteroidota</taxon>
        <taxon>Flavobacteriia</taxon>
        <taxon>Flavobacteriales</taxon>
        <taxon>Flavobacteriaceae</taxon>
        <taxon>Gillisia</taxon>
    </lineage>
</organism>
<gene>
    <name evidence="1" type="ORF">ES724_14755</name>
</gene>
<sequence length="165" mass="19597">MEEILKNLPKKAKDKHKENKKFFAKLRKKPPKHLDLQMQELHEEEFKRTDCLTCANCCKTTGPLFTNKDIERISKHFRQKPAQFIETYLRVDEDNDHVLKQVPCTFLGEDNYCSIYEVRPKACREYPHTDRKDFHKISNITLNNTAICPAAYNIVEEMKKRIKLK</sequence>
<dbReference type="RefSeq" id="WP_146934305.1">
    <property type="nucleotide sequence ID" value="NZ_CBCSHZ010000028.1"/>
</dbReference>
<evidence type="ECO:0000313" key="1">
    <source>
        <dbReference type="EMBL" id="TXD92167.1"/>
    </source>
</evidence>